<sequence length="92" mass="9506">MMVLKGLCWLASSAVSRTPEHLLVSSAHASRGTPVVLVLVDGAAATAGIAGNFFSLFTPKLPDGILVPIGGQRNHVDADMLIPLLLMDLAAS</sequence>
<dbReference type="Proteomes" id="UP000471152">
    <property type="component" value="Unassembled WGS sequence"/>
</dbReference>
<name>A0A6P0HE09_9ACTN</name>
<reference evidence="1 2" key="1">
    <citation type="submission" date="2020-02" db="EMBL/GenBank/DDBJ databases">
        <title>The WGS of Modestobacter muralis DSM 100205.</title>
        <authorList>
            <person name="Jiang Z."/>
        </authorList>
    </citation>
    <scope>NUCLEOTIDE SEQUENCE [LARGE SCALE GENOMIC DNA]</scope>
    <source>
        <strain evidence="1 2">DSM 100205</strain>
    </source>
</reference>
<gene>
    <name evidence="1" type="ORF">G3R41_21810</name>
</gene>
<protein>
    <submittedName>
        <fullName evidence="1">Uncharacterized protein</fullName>
    </submittedName>
</protein>
<accession>A0A6P0HE09</accession>
<evidence type="ECO:0000313" key="1">
    <source>
        <dbReference type="EMBL" id="NEN53543.1"/>
    </source>
</evidence>
<proteinExistence type="predicted"/>
<dbReference type="EMBL" id="JAAGWB010000074">
    <property type="protein sequence ID" value="NEN53543.1"/>
    <property type="molecule type" value="Genomic_DNA"/>
</dbReference>
<dbReference type="AlphaFoldDB" id="A0A6P0HE09"/>
<dbReference type="RefSeq" id="WP_211661839.1">
    <property type="nucleotide sequence ID" value="NZ_JAAGWH010000070.1"/>
</dbReference>
<comment type="caution">
    <text evidence="1">The sequence shown here is derived from an EMBL/GenBank/DDBJ whole genome shotgun (WGS) entry which is preliminary data.</text>
</comment>
<organism evidence="1 2">
    <name type="scientific">Modestobacter muralis</name>
    <dbReference type="NCBI Taxonomy" id="1608614"/>
    <lineage>
        <taxon>Bacteria</taxon>
        <taxon>Bacillati</taxon>
        <taxon>Actinomycetota</taxon>
        <taxon>Actinomycetes</taxon>
        <taxon>Geodermatophilales</taxon>
        <taxon>Geodermatophilaceae</taxon>
        <taxon>Modestobacter</taxon>
    </lineage>
</organism>
<evidence type="ECO:0000313" key="2">
    <source>
        <dbReference type="Proteomes" id="UP000471152"/>
    </source>
</evidence>